<sequence length="240" mass="26610">MWLAMLETLLLAAPDTGSFGLSDILYYFKHVDEMLIALGPYVLGITCLIVFIESGVLFPFLPGDSLIFTAGLLHDKLGLNLWVLMFSVFLCALAGDHVGYFLGRRFGRKLFKDNARVLKTEHLRSAEAFFEKYGGAALVMGRFVPIVRTYTPLAAGIAKFHYPRYLRWDLLGVSLWGLGLTFLGSRLGGIDWITNNIEVLAMVIIFVSLLPVMIKGLQGYMKKRRGVAAAAATAEVPEQQ</sequence>
<dbReference type="PATRIC" id="fig|1348662.3.peg.1791"/>
<evidence type="ECO:0000256" key="2">
    <source>
        <dbReference type="ARBA" id="ARBA00010792"/>
    </source>
</evidence>
<organism evidence="9 10">
    <name type="scientific">Corynebacterium argentoratense DSM 44202</name>
    <dbReference type="NCBI Taxonomy" id="1348662"/>
    <lineage>
        <taxon>Bacteria</taxon>
        <taxon>Bacillati</taxon>
        <taxon>Actinomycetota</taxon>
        <taxon>Actinomycetes</taxon>
        <taxon>Mycobacteriales</taxon>
        <taxon>Corynebacteriaceae</taxon>
        <taxon>Corynebacterium</taxon>
    </lineage>
</organism>
<dbReference type="InterPro" id="IPR032818">
    <property type="entry name" value="DedA-like"/>
</dbReference>
<dbReference type="KEGG" id="caz:CARG_09065"/>
<reference evidence="9 10" key="1">
    <citation type="journal article" date="2013" name="Genome Announc.">
        <title>Whole-Genome Sequence of the Clinical Strain Corynebacterium argentoratense DSM 44202, Isolated from a Human Throat Specimen.</title>
        <authorList>
            <person name="Bomholt C."/>
            <person name="Glaub A."/>
            <person name="Gravermann K."/>
            <person name="Albersmeier A."/>
            <person name="Brinkrolf K."/>
            <person name="Ruckert C."/>
            <person name="Tauch A."/>
        </authorList>
    </citation>
    <scope>NUCLEOTIDE SEQUENCE [LARGE SCALE GENOMIC DNA]</scope>
    <source>
        <strain evidence="9">DSM 44202</strain>
    </source>
</reference>
<dbReference type="HOGENOM" id="CLU_044208_6_0_11"/>
<comment type="subcellular location">
    <subcellularLocation>
        <location evidence="1 7">Cell membrane</location>
        <topology evidence="1 7">Multi-pass membrane protein</topology>
    </subcellularLocation>
</comment>
<keyword evidence="4 7" id="KW-0812">Transmembrane</keyword>
<evidence type="ECO:0000256" key="7">
    <source>
        <dbReference type="RuleBase" id="RU367016"/>
    </source>
</evidence>
<evidence type="ECO:0000256" key="4">
    <source>
        <dbReference type="ARBA" id="ARBA00022692"/>
    </source>
</evidence>
<evidence type="ECO:0000259" key="8">
    <source>
        <dbReference type="Pfam" id="PF09335"/>
    </source>
</evidence>
<feature type="transmembrane region" description="Helical" evidence="7">
    <location>
        <begin position="199"/>
        <end position="217"/>
    </location>
</feature>
<feature type="transmembrane region" description="Helical" evidence="7">
    <location>
        <begin position="35"/>
        <end position="61"/>
    </location>
</feature>
<proteinExistence type="inferred from homology"/>
<keyword evidence="3 7" id="KW-1003">Cell membrane</keyword>
<comment type="similarity">
    <text evidence="2 7">Belongs to the DedA family.</text>
</comment>
<evidence type="ECO:0000256" key="6">
    <source>
        <dbReference type="ARBA" id="ARBA00023136"/>
    </source>
</evidence>
<dbReference type="AlphaFoldDB" id="U3GWH5"/>
<evidence type="ECO:0000256" key="5">
    <source>
        <dbReference type="ARBA" id="ARBA00022989"/>
    </source>
</evidence>
<feature type="transmembrane region" description="Helical" evidence="7">
    <location>
        <begin position="168"/>
        <end position="187"/>
    </location>
</feature>
<dbReference type="EMBL" id="CP006365">
    <property type="protein sequence ID" value="AGU15910.1"/>
    <property type="molecule type" value="Genomic_DNA"/>
</dbReference>
<gene>
    <name evidence="9" type="ORF">CARG_09065</name>
</gene>
<dbReference type="PANTHER" id="PTHR30353">
    <property type="entry name" value="INNER MEMBRANE PROTEIN DEDA-RELATED"/>
    <property type="match status" value="1"/>
</dbReference>
<dbReference type="STRING" id="1348662.CARG_09065"/>
<feature type="domain" description="VTT" evidence="8">
    <location>
        <begin position="61"/>
        <end position="185"/>
    </location>
</feature>
<dbReference type="Pfam" id="PF09335">
    <property type="entry name" value="VTT_dom"/>
    <property type="match status" value="1"/>
</dbReference>
<accession>U3GWH5</accession>
<protein>
    <recommendedName>
        <fullName evidence="8">VTT domain-containing protein</fullName>
    </recommendedName>
</protein>
<dbReference type="Proteomes" id="UP000016943">
    <property type="component" value="Chromosome"/>
</dbReference>
<dbReference type="GO" id="GO:0005886">
    <property type="term" value="C:plasma membrane"/>
    <property type="evidence" value="ECO:0007669"/>
    <property type="project" value="UniProtKB-SubCell"/>
</dbReference>
<keyword evidence="6 7" id="KW-0472">Membrane</keyword>
<dbReference type="PANTHER" id="PTHR30353:SF0">
    <property type="entry name" value="TRANSMEMBRANE PROTEIN"/>
    <property type="match status" value="1"/>
</dbReference>
<evidence type="ECO:0000256" key="1">
    <source>
        <dbReference type="ARBA" id="ARBA00004651"/>
    </source>
</evidence>
<dbReference type="eggNOG" id="COG0586">
    <property type="taxonomic scope" value="Bacteria"/>
</dbReference>
<evidence type="ECO:0000313" key="9">
    <source>
        <dbReference type="EMBL" id="AGU15910.1"/>
    </source>
</evidence>
<name>U3GWH5_9CORY</name>
<feature type="transmembrane region" description="Helical" evidence="7">
    <location>
        <begin position="81"/>
        <end position="102"/>
    </location>
</feature>
<keyword evidence="5 7" id="KW-1133">Transmembrane helix</keyword>
<keyword evidence="10" id="KW-1185">Reference proteome</keyword>
<dbReference type="InterPro" id="IPR032816">
    <property type="entry name" value="VTT_dom"/>
</dbReference>
<evidence type="ECO:0000313" key="10">
    <source>
        <dbReference type="Proteomes" id="UP000016943"/>
    </source>
</evidence>
<evidence type="ECO:0000256" key="3">
    <source>
        <dbReference type="ARBA" id="ARBA00022475"/>
    </source>
</evidence>